<keyword evidence="2" id="KW-0132">Cell division</keyword>
<evidence type="ECO:0000256" key="4">
    <source>
        <dbReference type="ARBA" id="ARBA00023306"/>
    </source>
</evidence>
<gene>
    <name evidence="6" type="ORF">NESM_000168400</name>
</gene>
<keyword evidence="4" id="KW-0131">Cell cycle</keyword>
<evidence type="ECO:0000313" key="7">
    <source>
        <dbReference type="Proteomes" id="UP001430356"/>
    </source>
</evidence>
<evidence type="ECO:0000256" key="2">
    <source>
        <dbReference type="ARBA" id="ARBA00022618"/>
    </source>
</evidence>
<dbReference type="GO" id="GO:0070979">
    <property type="term" value="P:protein K11-linked ubiquitination"/>
    <property type="evidence" value="ECO:0007669"/>
    <property type="project" value="TreeGrafter"/>
</dbReference>
<evidence type="ECO:0000256" key="1">
    <source>
        <dbReference type="ARBA" id="ARBA00010547"/>
    </source>
</evidence>
<reference evidence="6 7" key="1">
    <citation type="journal article" date="2021" name="MBio">
        <title>A New Model Trypanosomatid, Novymonas esmeraldas: Genomic Perception of Its 'Candidatus Pandoraea novymonadis' Endosymbiont.</title>
        <authorList>
            <person name="Zakharova A."/>
            <person name="Saura A."/>
            <person name="Butenko A."/>
            <person name="Podesvova L."/>
            <person name="Warmusova S."/>
            <person name="Kostygov A.Y."/>
            <person name="Nenarokova A."/>
            <person name="Lukes J."/>
            <person name="Opperdoes F.R."/>
            <person name="Yurchenko V."/>
        </authorList>
    </citation>
    <scope>NUCLEOTIDE SEQUENCE [LARGE SCALE GENOMIC DNA]</scope>
    <source>
        <strain evidence="6 7">E262AT.01</strain>
    </source>
</reference>
<dbReference type="InterPro" id="IPR011989">
    <property type="entry name" value="ARM-like"/>
</dbReference>
<dbReference type="EMBL" id="JAECZO010000011">
    <property type="protein sequence ID" value="KAK7201083.1"/>
    <property type="molecule type" value="Genomic_DNA"/>
</dbReference>
<protein>
    <submittedName>
        <fullName evidence="6">Cyclosome subunit-like protein</fullName>
    </submittedName>
</protein>
<comment type="caution">
    <text evidence="6">The sequence shown here is derived from an EMBL/GenBank/DDBJ whole genome shotgun (WGS) entry which is preliminary data.</text>
</comment>
<dbReference type="Proteomes" id="UP001430356">
    <property type="component" value="Unassembled WGS sequence"/>
</dbReference>
<keyword evidence="7" id="KW-1185">Reference proteome</keyword>
<proteinExistence type="inferred from homology"/>
<dbReference type="GO" id="GO:0007091">
    <property type="term" value="P:metaphase/anaphase transition of mitotic cell cycle"/>
    <property type="evidence" value="ECO:0007669"/>
    <property type="project" value="TreeGrafter"/>
</dbReference>
<dbReference type="PANTHER" id="PTHR12827:SF3">
    <property type="entry name" value="ANAPHASE-PROMOTING COMPLEX SUBUNIT 1"/>
    <property type="match status" value="1"/>
</dbReference>
<sequence length="2111" mass="223603">MSLSPYTIDVGPCRADGTRDVFLYCHQRLCFSTTHRGISRVCLAWWPSRSAAEEAVAGTHDATERERLQTERAYEALLRSGSSDGLFSAWPTLHSSAHDAVATAADAAVDVDNATETSPALEQYLCVFHREELADKYGRYSHVQPHTICTAYRLADTTALELVLHNVTPSDFSAAAAGVFVRGHRQSNRAPAPSTAIERHGTLYRPATDLWWMGAPLSLKPVYVARPTSAAPLATTDTARSCDARGVAECEPSAAAAVDEASASVLAASPIIVDDSADGGGGSPFSAGLGGGRTAQGQFDFHNARSSASPLHAPVSASAAHDGAAAATAASCSPVGGSSSFAPLPLPAVMGDGGRSGPVTVGAVVLAQLELYGGHWSDAMAAAGPPTATSAAAGSLAVVRIADRGEIGLATTTPQYALDCMLWEWWPHRVSLPRLSGGNAALSAVSSPHATLDHYIIFLYDALQEQVSVLRTPHLRTGAGAFTVLFTIPCGTLPFAFPPLHAPHPAPIAVCNYPRPNCISVYDVAALLDEASATTATVAMEFDVEDHQARHPELFGPVRTAPGASSPPDAAVEDTSAEARRATAMSWRADGANGVPHSIRSIVYRHANRLVVQYAWPSGAAQPVGVSGAAEESGAVLASSSNGAGHAVEPDCWGGQSSMRHRRRRRCEGTVSYTIDLPAVTRDEHPLLVYVLEALGAALGPRVVVRLEFALHSELWRRACGAASADDAFDTCASLLLAEFRCDRRDDVTAAAGVTPCGDDAIGTAGAATPVFADPSMVSLAQIHRCLAQQAQGSGRGCRALPARAESAVRCEWTREERGVALAALHQLFEACRAQEHLWSLLPQLACLNRDLSDAMGWPGYLDFYTAMAPGGAGAPLFRPSAATLTKTGSPHLPASVPRRHVSTVEGHGPTARSAPSQGSAAMAAPTGTGESDYGDGGVPSLFETLTRMAMRAVTPTLGGAGAASSRTWPLLKGLPAAHPIALANEVVLLYADIFGTAGAASNGAVDATWWERICGLVHQRRLSASVVSHTLSTAAAYPLLEALAKGRECAGPTWPPALLELVGRRDRCRPTSRMAHIASAGQHVVEAAEANAVARQRGAAAVTDDDGVSLRPDFRQTWRDTRLDAVQNLFNTVAPISLVGHEDHPEELTGALELLACRARAMPLGRGMLTMCTQSFTVQDSIPIPPLNLSGRASDGITVAGKATEDLLWPLFHNGCAAGLRFLPLPPAFCAGAPDGAAAAAAVAAEDANAAGAAQLFGVAHGKAAPTITKQWVMYQTKNIGNPASRAGLLLATGILGHLTVLQRTDIFHLLTSNQEQYTWREATTVAVMLGLSCSFCGTGNEAVFRCLSVHVQSLNPSAEDIEVSLDVQTAALVSMGLLCQQAPSSSFLVEVFVAELSRLPTDEHCARRDGYVLGAGFGLGQLLLGVGQRHSGQRVEDRLLAIMTGARRSPTVPTREGVQHLEETMGRGEAGHFLTRALLSQGEREATFHTCASVYEGDCYNVFVSGPAAAMALGMMYLQTGSVFIAARMAPPDRWAALQKLTPLMCHLRSMMASLIHWNAVEATRAWLYAQVPSSLLELRHGAAPRLATQQVNYLLMNLAHCIAGHVMALGLRFAGSMDTAARDVIAAELHGFLAGQIGSTKIAIPTVQRATGAYETCLLACANALSLVMAGTGDVRVLATLQQLHRRTTVSYGSHMAISMSMGLLFLGSGRLTLCNNIVAVAALLMAFYPVWPKDAEDNTYHLQALRHLYGLAVVPRVMEAVDAVSQQPVSVPVRIVLRRRPQQQGSDGGGAVCDIREDTDGAEVVVHAVTPCLYPPAERIERVEVHARQYYPLVFYPISGELTQSASAVLRVMAKDGAAALGGVRAVHARSYLESRLLGWLHRLFRQRTTTTTEALTIIDSVRLVLRVQRQLLCHCAGGALLLSGDFGEAVAEAMERRYAFLFLHGPADVGAATDDAHHHHHHPLRQLVLEGKSPAEVCADLARHPRGSPAFPCDFAALFGDGGSGEDGEAVTLPAGPVSRSQGDSMTDTRALVRWMTEALHYHGLGQQTIAVIRQFLFTRATAASVVDPREATSRSVQRLSTLLRLQSATLLPLHTLEKVWACCMT</sequence>
<keyword evidence="3" id="KW-0498">Mitosis</keyword>
<evidence type="ECO:0000313" key="6">
    <source>
        <dbReference type="EMBL" id="KAK7201083.1"/>
    </source>
</evidence>
<dbReference type="GO" id="GO:0060090">
    <property type="term" value="F:molecular adaptor activity"/>
    <property type="evidence" value="ECO:0007669"/>
    <property type="project" value="TreeGrafter"/>
</dbReference>
<comment type="similarity">
    <text evidence="1">Belongs to the APC1 family.</text>
</comment>
<organism evidence="6 7">
    <name type="scientific">Novymonas esmeraldas</name>
    <dbReference type="NCBI Taxonomy" id="1808958"/>
    <lineage>
        <taxon>Eukaryota</taxon>
        <taxon>Discoba</taxon>
        <taxon>Euglenozoa</taxon>
        <taxon>Kinetoplastea</taxon>
        <taxon>Metakinetoplastina</taxon>
        <taxon>Trypanosomatida</taxon>
        <taxon>Trypanosomatidae</taxon>
        <taxon>Novymonas</taxon>
    </lineage>
</organism>
<evidence type="ECO:0000256" key="3">
    <source>
        <dbReference type="ARBA" id="ARBA00022776"/>
    </source>
</evidence>
<dbReference type="PANTHER" id="PTHR12827">
    <property type="entry name" value="MEIOTIC CHECKPOINT REGULATOR TSG24 FAMILY MEMBER"/>
    <property type="match status" value="1"/>
</dbReference>
<dbReference type="InterPro" id="IPR024990">
    <property type="entry name" value="Apc1"/>
</dbReference>
<feature type="region of interest" description="Disordered" evidence="5">
    <location>
        <begin position="883"/>
        <end position="937"/>
    </location>
</feature>
<dbReference type="GO" id="GO:0005680">
    <property type="term" value="C:anaphase-promoting complex"/>
    <property type="evidence" value="ECO:0007669"/>
    <property type="project" value="InterPro"/>
</dbReference>
<evidence type="ECO:0000256" key="5">
    <source>
        <dbReference type="SAM" id="MobiDB-lite"/>
    </source>
</evidence>
<dbReference type="GO" id="GO:0031145">
    <property type="term" value="P:anaphase-promoting complex-dependent catabolic process"/>
    <property type="evidence" value="ECO:0007669"/>
    <property type="project" value="TreeGrafter"/>
</dbReference>
<dbReference type="GO" id="GO:0051301">
    <property type="term" value="P:cell division"/>
    <property type="evidence" value="ECO:0007669"/>
    <property type="project" value="UniProtKB-KW"/>
</dbReference>
<dbReference type="Gene3D" id="1.25.10.10">
    <property type="entry name" value="Leucine-rich Repeat Variant"/>
    <property type="match status" value="2"/>
</dbReference>
<accession>A0AAW0F490</accession>
<name>A0AAW0F490_9TRYP</name>